<dbReference type="GO" id="GO:0004497">
    <property type="term" value="F:monooxygenase activity"/>
    <property type="evidence" value="ECO:0007669"/>
    <property type="project" value="InterPro"/>
</dbReference>
<proteinExistence type="inferred from homology"/>
<dbReference type="GO" id="GO:0005506">
    <property type="term" value="F:iron ion binding"/>
    <property type="evidence" value="ECO:0007669"/>
    <property type="project" value="InterPro"/>
</dbReference>
<dbReference type="PANTHER" id="PTHR24304:SF2">
    <property type="entry name" value="24-HYDROXYCHOLESTEROL 7-ALPHA-HYDROXYLASE"/>
    <property type="match status" value="1"/>
</dbReference>
<keyword evidence="6" id="KW-0812">Transmembrane</keyword>
<keyword evidence="6" id="KW-1133">Transmembrane helix</keyword>
<dbReference type="SUPFAM" id="SSF48264">
    <property type="entry name" value="Cytochrome P450"/>
    <property type="match status" value="1"/>
</dbReference>
<evidence type="ECO:0000256" key="3">
    <source>
        <dbReference type="ARBA" id="ARBA00022617"/>
    </source>
</evidence>
<name>A0A4P9YUB9_9FUNG</name>
<dbReference type="InterPro" id="IPR001128">
    <property type="entry name" value="Cyt_P450"/>
</dbReference>
<dbReference type="EMBL" id="KZ990868">
    <property type="protein sequence ID" value="RKP23566.1"/>
    <property type="molecule type" value="Genomic_DNA"/>
</dbReference>
<keyword evidence="4" id="KW-0479">Metal-binding</keyword>
<dbReference type="GO" id="GO:0016705">
    <property type="term" value="F:oxidoreductase activity, acting on paired donors, with incorporation or reduction of molecular oxygen"/>
    <property type="evidence" value="ECO:0007669"/>
    <property type="project" value="InterPro"/>
</dbReference>
<feature type="transmembrane region" description="Helical" evidence="6">
    <location>
        <begin position="12"/>
        <end position="35"/>
    </location>
</feature>
<evidence type="ECO:0000256" key="4">
    <source>
        <dbReference type="ARBA" id="ARBA00022723"/>
    </source>
</evidence>
<evidence type="ECO:0000256" key="5">
    <source>
        <dbReference type="ARBA" id="ARBA00023004"/>
    </source>
</evidence>
<comment type="cofactor">
    <cofactor evidence="1">
        <name>heme</name>
        <dbReference type="ChEBI" id="CHEBI:30413"/>
    </cofactor>
</comment>
<dbReference type="PRINTS" id="PR00465">
    <property type="entry name" value="EP450IV"/>
</dbReference>
<evidence type="ECO:0000313" key="8">
    <source>
        <dbReference type="Proteomes" id="UP000278143"/>
    </source>
</evidence>
<protein>
    <recommendedName>
        <fullName evidence="9">Cytochrome P450</fullName>
    </recommendedName>
</protein>
<dbReference type="Pfam" id="PF00067">
    <property type="entry name" value="p450"/>
    <property type="match status" value="1"/>
</dbReference>
<dbReference type="Proteomes" id="UP000278143">
    <property type="component" value="Unassembled WGS sequence"/>
</dbReference>
<comment type="similarity">
    <text evidence="2">Belongs to the cytochrome P450 family.</text>
</comment>
<dbReference type="GO" id="GO:0020037">
    <property type="term" value="F:heme binding"/>
    <property type="evidence" value="ECO:0007669"/>
    <property type="project" value="InterPro"/>
</dbReference>
<dbReference type="InterPro" id="IPR036396">
    <property type="entry name" value="Cyt_P450_sf"/>
</dbReference>
<keyword evidence="8" id="KW-1185">Reference proteome</keyword>
<evidence type="ECO:0000256" key="6">
    <source>
        <dbReference type="SAM" id="Phobius"/>
    </source>
</evidence>
<dbReference type="OrthoDB" id="1844152at2759"/>
<keyword evidence="5" id="KW-0408">Iron</keyword>
<reference evidence="8" key="1">
    <citation type="journal article" date="2018" name="Nat. Microbiol.">
        <title>Leveraging single-cell genomics to expand the fungal tree of life.</title>
        <authorList>
            <person name="Ahrendt S.R."/>
            <person name="Quandt C.A."/>
            <person name="Ciobanu D."/>
            <person name="Clum A."/>
            <person name="Salamov A."/>
            <person name="Andreopoulos B."/>
            <person name="Cheng J.F."/>
            <person name="Woyke T."/>
            <person name="Pelin A."/>
            <person name="Henrissat B."/>
            <person name="Reynolds N.K."/>
            <person name="Benny G.L."/>
            <person name="Smith M.E."/>
            <person name="James T.Y."/>
            <person name="Grigoriev I.V."/>
        </authorList>
    </citation>
    <scope>NUCLEOTIDE SEQUENCE [LARGE SCALE GENOMIC DNA]</scope>
    <source>
        <strain evidence="8">Benny S71-1</strain>
    </source>
</reference>
<accession>A0A4P9YUB9</accession>
<evidence type="ECO:0000256" key="2">
    <source>
        <dbReference type="ARBA" id="ARBA00010617"/>
    </source>
</evidence>
<dbReference type="AlphaFoldDB" id="A0A4P9YUB9"/>
<gene>
    <name evidence="7" type="ORF">SYNPS1DRAFT_30680</name>
</gene>
<keyword evidence="6" id="KW-0472">Membrane</keyword>
<evidence type="ECO:0000313" key="7">
    <source>
        <dbReference type="EMBL" id="RKP23566.1"/>
    </source>
</evidence>
<dbReference type="InterPro" id="IPR002403">
    <property type="entry name" value="Cyt_P450_E_grp-IV"/>
</dbReference>
<dbReference type="InterPro" id="IPR050529">
    <property type="entry name" value="CYP450_sterol_14alpha_dmase"/>
</dbReference>
<sequence>MEGLIDQWNASYVARLLTSPSVLLALIFVIGVYYYSDKQHPNEPPKASYTIPFVGHGIEFLQEPNEVFIRCREKYGRIFSILLFGRWITIIDRSETWNVMRASEDQFSFSKALSNLMDLAFAFGDDYPHDRFHIDTLRLNLAKRLSNFNTRIVNKIDAVYKATVGDATKPYQMNNCVAFFENMVIRTMATCLAKEESIHNNEAILRMMGTVTRDVERTTLFKRILPTAVSRFLLRYITTIDKNIKVVDEVIVPEVVRRRQQAAELGDAYVPPVCSSGRP</sequence>
<dbReference type="Gene3D" id="1.10.630.10">
    <property type="entry name" value="Cytochrome P450"/>
    <property type="match status" value="1"/>
</dbReference>
<evidence type="ECO:0000256" key="1">
    <source>
        <dbReference type="ARBA" id="ARBA00001971"/>
    </source>
</evidence>
<evidence type="ECO:0008006" key="9">
    <source>
        <dbReference type="Google" id="ProtNLM"/>
    </source>
</evidence>
<dbReference type="PANTHER" id="PTHR24304">
    <property type="entry name" value="CYTOCHROME P450 FAMILY 7"/>
    <property type="match status" value="1"/>
</dbReference>
<organism evidence="7 8">
    <name type="scientific">Syncephalis pseudoplumigaleata</name>
    <dbReference type="NCBI Taxonomy" id="1712513"/>
    <lineage>
        <taxon>Eukaryota</taxon>
        <taxon>Fungi</taxon>
        <taxon>Fungi incertae sedis</taxon>
        <taxon>Zoopagomycota</taxon>
        <taxon>Zoopagomycotina</taxon>
        <taxon>Zoopagomycetes</taxon>
        <taxon>Zoopagales</taxon>
        <taxon>Piptocephalidaceae</taxon>
        <taxon>Syncephalis</taxon>
    </lineage>
</organism>
<keyword evidence="3" id="KW-0349">Heme</keyword>